<reference evidence="4 5" key="1">
    <citation type="submission" date="2020-12" db="EMBL/GenBank/DDBJ databases">
        <title>Bacterial novel species Adhaeribacter sp. BT258 isolated from soil.</title>
        <authorList>
            <person name="Jung H.-Y."/>
        </authorList>
    </citation>
    <scope>NUCLEOTIDE SEQUENCE [LARGE SCALE GENOMIC DNA]</scope>
    <source>
        <strain evidence="4 5">BT258</strain>
    </source>
</reference>
<evidence type="ECO:0000256" key="2">
    <source>
        <dbReference type="RuleBase" id="RU362119"/>
    </source>
</evidence>
<comment type="similarity">
    <text evidence="1 2">Belongs to the 5'-nucleotidase family.</text>
</comment>
<dbReference type="Pfam" id="PF00149">
    <property type="entry name" value="Metallophos"/>
    <property type="match status" value="1"/>
</dbReference>
<dbReference type="InterPro" id="IPR004843">
    <property type="entry name" value="Calcineurin-like_PHP"/>
</dbReference>
<feature type="signal peptide" evidence="2">
    <location>
        <begin position="1"/>
        <end position="28"/>
    </location>
</feature>
<keyword evidence="5" id="KW-1185">Reference proteome</keyword>
<accession>A0ABS1BXU1</accession>
<sequence length="311" mass="34306">MKRREFLRNSLMGTAGLSLLGFPFAAQARPKNKKLVILHTNDTHSRIDPFPSDGRANGGMGGMARRASLIKQIRAKEKNVLLLDSGDIFQGTPYFNFFGGELEYKLMSQMGYDAATLGNHDFDNGLAGLQKQLPHASFPFLSANYDFSETILKDKFQPYKVFVKDELKIGVFGLGIDLQGLVGADMYGKTLYLDPVVKAKEMVKILRDEQECNLIICLSHLGYKYDTDKIDDRKLAAQVGGIDLILGGHTHTFLEKPDAIISPGGEETLINQVGWAGINLGRIDFEFSTEGKKKGYAAAVLPVHERTAISS</sequence>
<dbReference type="PROSITE" id="PS51318">
    <property type="entry name" value="TAT"/>
    <property type="match status" value="1"/>
</dbReference>
<dbReference type="PROSITE" id="PS00785">
    <property type="entry name" value="5_NUCLEOTIDASE_1"/>
    <property type="match status" value="1"/>
</dbReference>
<comment type="caution">
    <text evidence="4">The sequence shown here is derived from an EMBL/GenBank/DDBJ whole genome shotgun (WGS) entry which is preliminary data.</text>
</comment>
<dbReference type="PRINTS" id="PR01607">
    <property type="entry name" value="APYRASEFAMLY"/>
</dbReference>
<evidence type="ECO:0000256" key="1">
    <source>
        <dbReference type="ARBA" id="ARBA00006654"/>
    </source>
</evidence>
<dbReference type="InterPro" id="IPR006146">
    <property type="entry name" value="5'-Nucleotdase_CS"/>
</dbReference>
<evidence type="ECO:0000259" key="3">
    <source>
        <dbReference type="Pfam" id="PF00149"/>
    </source>
</evidence>
<dbReference type="PANTHER" id="PTHR11575">
    <property type="entry name" value="5'-NUCLEOTIDASE-RELATED"/>
    <property type="match status" value="1"/>
</dbReference>
<keyword evidence="2" id="KW-0547">Nucleotide-binding</keyword>
<keyword evidence="2" id="KW-0378">Hydrolase</keyword>
<dbReference type="CDD" id="cd00845">
    <property type="entry name" value="MPP_UshA_N_like"/>
    <property type="match status" value="1"/>
</dbReference>
<dbReference type="PANTHER" id="PTHR11575:SF24">
    <property type="entry name" value="5'-NUCLEOTIDASE"/>
    <property type="match status" value="1"/>
</dbReference>
<gene>
    <name evidence="4" type="ORF">I5M27_03180</name>
</gene>
<name>A0ABS1BXU1_9BACT</name>
<evidence type="ECO:0000313" key="4">
    <source>
        <dbReference type="EMBL" id="MBK0401971.1"/>
    </source>
</evidence>
<organism evidence="4 5">
    <name type="scientific">Adhaeribacter terrigena</name>
    <dbReference type="NCBI Taxonomy" id="2793070"/>
    <lineage>
        <taxon>Bacteria</taxon>
        <taxon>Pseudomonadati</taxon>
        <taxon>Bacteroidota</taxon>
        <taxon>Cytophagia</taxon>
        <taxon>Cytophagales</taxon>
        <taxon>Hymenobacteraceae</taxon>
        <taxon>Adhaeribacter</taxon>
    </lineage>
</organism>
<dbReference type="SUPFAM" id="SSF56300">
    <property type="entry name" value="Metallo-dependent phosphatases"/>
    <property type="match status" value="1"/>
</dbReference>
<proteinExistence type="inferred from homology"/>
<dbReference type="EMBL" id="JAEHFX010000001">
    <property type="protein sequence ID" value="MBK0401971.1"/>
    <property type="molecule type" value="Genomic_DNA"/>
</dbReference>
<dbReference type="InterPro" id="IPR006311">
    <property type="entry name" value="TAT_signal"/>
</dbReference>
<dbReference type="Proteomes" id="UP000644147">
    <property type="component" value="Unassembled WGS sequence"/>
</dbReference>
<dbReference type="InterPro" id="IPR029052">
    <property type="entry name" value="Metallo-depent_PP-like"/>
</dbReference>
<dbReference type="InterPro" id="IPR006179">
    <property type="entry name" value="5_nucleotidase/apyrase"/>
</dbReference>
<keyword evidence="2" id="KW-0732">Signal</keyword>
<feature type="chain" id="PRO_5044962510" evidence="2">
    <location>
        <begin position="29"/>
        <end position="311"/>
    </location>
</feature>
<dbReference type="Gene3D" id="3.60.21.10">
    <property type="match status" value="1"/>
</dbReference>
<dbReference type="RefSeq" id="WP_200504570.1">
    <property type="nucleotide sequence ID" value="NZ_JAEHFX010000001.1"/>
</dbReference>
<evidence type="ECO:0000313" key="5">
    <source>
        <dbReference type="Proteomes" id="UP000644147"/>
    </source>
</evidence>
<protein>
    <submittedName>
        <fullName evidence="4">Metallophosphatase</fullName>
    </submittedName>
</protein>
<feature type="domain" description="Calcineurin-like phosphoesterase" evidence="3">
    <location>
        <begin position="36"/>
        <end position="252"/>
    </location>
</feature>